<dbReference type="CDD" id="cd00170">
    <property type="entry name" value="SEC14"/>
    <property type="match status" value="1"/>
</dbReference>
<comment type="caution">
    <text evidence="2">The sequence shown here is derived from an EMBL/GenBank/DDBJ whole genome shotgun (WGS) entry which is preliminary data.</text>
</comment>
<dbReference type="SMART" id="SM01100">
    <property type="entry name" value="CRAL_TRIO_N"/>
    <property type="match status" value="1"/>
</dbReference>
<dbReference type="OMA" id="PREIRWE"/>
<dbReference type="InterPro" id="IPR051064">
    <property type="entry name" value="SEC14/CRAL-TRIO_domain"/>
</dbReference>
<feature type="non-terminal residue" evidence="2">
    <location>
        <position position="263"/>
    </location>
</feature>
<dbReference type="InterPro" id="IPR001251">
    <property type="entry name" value="CRAL-TRIO_dom"/>
</dbReference>
<proteinExistence type="predicted"/>
<dbReference type="GO" id="GO:0005737">
    <property type="term" value="C:cytoplasm"/>
    <property type="evidence" value="ECO:0007669"/>
    <property type="project" value="TreeGrafter"/>
</dbReference>
<dbReference type="InterPro" id="IPR036865">
    <property type="entry name" value="CRAL-TRIO_dom_sf"/>
</dbReference>
<name>A0A1D2MUZ3_ORCCI</name>
<dbReference type="EMBL" id="LJIJ01000508">
    <property type="protein sequence ID" value="ODM96742.1"/>
    <property type="molecule type" value="Genomic_DNA"/>
</dbReference>
<dbReference type="SUPFAM" id="SSF46938">
    <property type="entry name" value="CRAL/TRIO N-terminal domain"/>
    <property type="match status" value="1"/>
</dbReference>
<accession>A0A1D2MUZ3</accession>
<protein>
    <submittedName>
        <fullName evidence="2">SEC14-like protein 5</fullName>
    </submittedName>
</protein>
<dbReference type="PROSITE" id="PS50191">
    <property type="entry name" value="CRAL_TRIO"/>
    <property type="match status" value="1"/>
</dbReference>
<dbReference type="InterPro" id="IPR036273">
    <property type="entry name" value="CRAL/TRIO_N_dom_sf"/>
</dbReference>
<dbReference type="PRINTS" id="PR00180">
    <property type="entry name" value="CRETINALDHBP"/>
</dbReference>
<dbReference type="Gene3D" id="3.40.525.10">
    <property type="entry name" value="CRAL-TRIO lipid binding domain"/>
    <property type="match status" value="1"/>
</dbReference>
<evidence type="ECO:0000313" key="2">
    <source>
        <dbReference type="EMBL" id="ODM96742.1"/>
    </source>
</evidence>
<evidence type="ECO:0000259" key="1">
    <source>
        <dbReference type="PROSITE" id="PS50191"/>
    </source>
</evidence>
<dbReference type="SMART" id="SM00516">
    <property type="entry name" value="SEC14"/>
    <property type="match status" value="1"/>
</dbReference>
<keyword evidence="3" id="KW-1185">Reference proteome</keyword>
<dbReference type="Proteomes" id="UP000094527">
    <property type="component" value="Unassembled WGS sequence"/>
</dbReference>
<dbReference type="SUPFAM" id="SSF52087">
    <property type="entry name" value="CRAL/TRIO domain"/>
    <property type="match status" value="1"/>
</dbReference>
<dbReference type="AlphaFoldDB" id="A0A1D2MUZ3"/>
<reference evidence="2 3" key="1">
    <citation type="journal article" date="2016" name="Genome Biol. Evol.">
        <title>Gene Family Evolution Reflects Adaptation to Soil Environmental Stressors in the Genome of the Collembolan Orchesella cincta.</title>
        <authorList>
            <person name="Faddeeva-Vakhrusheva A."/>
            <person name="Derks M.F."/>
            <person name="Anvar S.Y."/>
            <person name="Agamennone V."/>
            <person name="Suring W."/>
            <person name="Smit S."/>
            <person name="van Straalen N.M."/>
            <person name="Roelofs D."/>
        </authorList>
    </citation>
    <scope>NUCLEOTIDE SEQUENCE [LARGE SCALE GENOMIC DNA]</scope>
    <source>
        <tissue evidence="2">Mixed pool</tissue>
    </source>
</reference>
<dbReference type="Pfam" id="PF00650">
    <property type="entry name" value="CRAL_TRIO"/>
    <property type="match status" value="1"/>
</dbReference>
<evidence type="ECO:0000313" key="3">
    <source>
        <dbReference type="Proteomes" id="UP000094527"/>
    </source>
</evidence>
<organism evidence="2 3">
    <name type="scientific">Orchesella cincta</name>
    <name type="common">Springtail</name>
    <name type="synonym">Podura cincta</name>
    <dbReference type="NCBI Taxonomy" id="48709"/>
    <lineage>
        <taxon>Eukaryota</taxon>
        <taxon>Metazoa</taxon>
        <taxon>Ecdysozoa</taxon>
        <taxon>Arthropoda</taxon>
        <taxon>Hexapoda</taxon>
        <taxon>Collembola</taxon>
        <taxon>Entomobryomorpha</taxon>
        <taxon>Entomobryoidea</taxon>
        <taxon>Orchesellidae</taxon>
        <taxon>Orchesellinae</taxon>
        <taxon>Orchesella</taxon>
    </lineage>
</organism>
<sequence length="263" mass="30807">MGATDNNDEITTRERELIIQLRERVQNELPLVELSKSEEDQDLFLVRWIRARDNNLDKATDMLRNSLNWRKEHSADELSKIEIHPFFVKNYPYKWAKTDKFGHPVMIVPLSEWDYRKIGDESNLQKEYENFLIQFYEDIMNHIKMAHGSREIGNPPITQLLIIMDATSYPFGQLFSISAFKKIVQSAVVYEAHYPEILFKAIFIKCPSYFGTVLNVMKPFLPAKTFGKFFCYSSMEEWKKDMIDLVDPAILPQRYGGTSSEVE</sequence>
<dbReference type="PANTHER" id="PTHR23324:SF83">
    <property type="entry name" value="SEC14-LIKE PROTEIN 2"/>
    <property type="match status" value="1"/>
</dbReference>
<feature type="domain" description="CRAL-TRIO" evidence="1">
    <location>
        <begin position="83"/>
        <end position="263"/>
    </location>
</feature>
<dbReference type="STRING" id="48709.A0A1D2MUZ3"/>
<dbReference type="InterPro" id="IPR011074">
    <property type="entry name" value="CRAL/TRIO_N_dom"/>
</dbReference>
<gene>
    <name evidence="2" type="ORF">Ocin01_09939</name>
</gene>
<dbReference type="PANTHER" id="PTHR23324">
    <property type="entry name" value="SEC14 RELATED PROTEIN"/>
    <property type="match status" value="1"/>
</dbReference>
<dbReference type="OrthoDB" id="1434354at2759"/>